<protein>
    <submittedName>
        <fullName evidence="2">Phage tail protein</fullName>
    </submittedName>
</protein>
<feature type="domain" description="Gp28/Gp37-like" evidence="1">
    <location>
        <begin position="31"/>
        <end position="517"/>
    </location>
</feature>
<proteinExistence type="predicted"/>
<comment type="caution">
    <text evidence="2">The sequence shown here is derived from an EMBL/GenBank/DDBJ whole genome shotgun (WGS) entry which is preliminary data.</text>
</comment>
<accession>A0AAW6LSC3</accession>
<dbReference type="Proteomes" id="UP001217325">
    <property type="component" value="Unassembled WGS sequence"/>
</dbReference>
<sequence length="545" mass="60094">MTTTLNFDELYFEIVAQAQAEKRARLAPPLVRFWDGNWNLRGNVTQIISASVTDIDNETGIASFDLPEDYYISQWIMDVDARTTSNIHVTIDKDGVRWSGRMAEFKVIKNANGVGTVRITFKHDYEELKSILCWANPFLPAELQFPRVWCLFGPAAWALKCTLAANLLRLNKSLWMLPSDPLDPNGGWGSTQSNWQVVVAPGSISKDNSLPAIVTSRFKNMHEVSAEIVADAQLSWTFRRYLDGDEQPWPNANLRHGALVIDLVDKSGFTTGTSHGGSLFSGLIKSLINIDSDGLGEGVTIINDPNSPAEYENPNFIGTLPEAPWVIYRDGENTGIQQSEFTSRPATTPQIVGGGHSMPGVNELMSAAIQMAGDAMGAVPFLPPIGGVLDAVLKPLYSDTVLAFAAWKSQSRAQELGWSHYYEHWAQGADRAYTLSWLIAMRSGLWETRATTSHTVTVADGAPYRIGERGHGHFYKGDRVGTTVRGMPKGRVFVDRVSQVNLEWSRDTVPVWGITIGQREVQDPAVKAFQALQKLISTAQELGVL</sequence>
<name>A0AAW6LSC3_RHOSG</name>
<evidence type="ECO:0000313" key="3">
    <source>
        <dbReference type="Proteomes" id="UP001217325"/>
    </source>
</evidence>
<dbReference type="RefSeq" id="WP_275232309.1">
    <property type="nucleotide sequence ID" value="NZ_JARDXE010000017.1"/>
</dbReference>
<reference evidence="2" key="1">
    <citation type="submission" date="2023-02" db="EMBL/GenBank/DDBJ databases">
        <title>A novel hydrolase synthesized by Rhodococcus erythropolis HQ is responsible for the detoxification of Zearalenone.</title>
        <authorList>
            <person name="Hu J."/>
            <person name="Xu J."/>
        </authorList>
    </citation>
    <scope>NUCLEOTIDE SEQUENCE</scope>
    <source>
        <strain evidence="2">HQ</strain>
    </source>
</reference>
<dbReference type="InterPro" id="IPR029432">
    <property type="entry name" value="Gp28/Gp37-like_dom"/>
</dbReference>
<gene>
    <name evidence="2" type="ORF">PXH69_24135</name>
</gene>
<organism evidence="2 3">
    <name type="scientific">Rhodococcus qingshengii</name>
    <dbReference type="NCBI Taxonomy" id="334542"/>
    <lineage>
        <taxon>Bacteria</taxon>
        <taxon>Bacillati</taxon>
        <taxon>Actinomycetota</taxon>
        <taxon>Actinomycetes</taxon>
        <taxon>Mycobacteriales</taxon>
        <taxon>Nocardiaceae</taxon>
        <taxon>Rhodococcus</taxon>
        <taxon>Rhodococcus erythropolis group</taxon>
    </lineage>
</organism>
<dbReference type="Pfam" id="PF14594">
    <property type="entry name" value="Sipho_Gp37"/>
    <property type="match status" value="1"/>
</dbReference>
<evidence type="ECO:0000259" key="1">
    <source>
        <dbReference type="Pfam" id="PF14594"/>
    </source>
</evidence>
<evidence type="ECO:0000313" key="2">
    <source>
        <dbReference type="EMBL" id="MDE8648072.1"/>
    </source>
</evidence>
<dbReference type="EMBL" id="JARDXE010000017">
    <property type="protein sequence ID" value="MDE8648072.1"/>
    <property type="molecule type" value="Genomic_DNA"/>
</dbReference>
<dbReference type="AlphaFoldDB" id="A0AAW6LSC3"/>